<sequence>MFSNVVNNRIHEDYQTNLAAMVATYSIIVETAIVGHIKAA</sequence>
<gene>
    <name evidence="1" type="ORF">AC499_0934</name>
</gene>
<proteinExistence type="predicted"/>
<evidence type="ECO:0000313" key="2">
    <source>
        <dbReference type="Proteomes" id="UP000037943"/>
    </source>
</evidence>
<evidence type="ECO:0000313" key="1">
    <source>
        <dbReference type="EMBL" id="KPC17732.1"/>
    </source>
</evidence>
<reference evidence="1 2" key="2">
    <citation type="submission" date="2015-10" db="EMBL/GenBank/DDBJ databases">
        <title>Comparative genomics and high-throughput reverse genetic screens identify a new phytobacterial MAMP and an Arabidopsis receptor required for immune elicitation.</title>
        <authorList>
            <person name="Mott G.A."/>
            <person name="Thakur S."/>
            <person name="Wang P.W."/>
            <person name="Desveaux D."/>
            <person name="Guttman D.S."/>
        </authorList>
    </citation>
    <scope>NUCLEOTIDE SEQUENCE [LARGE SCALE GENOMIC DNA]</scope>
    <source>
        <strain evidence="1 2">107</strain>
    </source>
</reference>
<accession>A0ABR5KSQ5</accession>
<organism evidence="1 2">
    <name type="scientific">Pseudomonas amygdali pv. lachrymans</name>
    <name type="common">Pseudomonas syringae pv. lachrymans</name>
    <dbReference type="NCBI Taxonomy" id="53707"/>
    <lineage>
        <taxon>Bacteria</taxon>
        <taxon>Pseudomonadati</taxon>
        <taxon>Pseudomonadota</taxon>
        <taxon>Gammaproteobacteria</taxon>
        <taxon>Pseudomonadales</taxon>
        <taxon>Pseudomonadaceae</taxon>
        <taxon>Pseudomonas</taxon>
        <taxon>Pseudomonas amygdali</taxon>
    </lineage>
</organism>
<keyword evidence="2" id="KW-1185">Reference proteome</keyword>
<name>A0ABR5KSQ5_PSEAV</name>
<protein>
    <submittedName>
        <fullName evidence="1">Uncharacterized protein</fullName>
    </submittedName>
</protein>
<dbReference type="Proteomes" id="UP000037943">
    <property type="component" value="Unassembled WGS sequence"/>
</dbReference>
<dbReference type="EMBL" id="LGLK01000057">
    <property type="protein sequence ID" value="KPC17732.1"/>
    <property type="molecule type" value="Genomic_DNA"/>
</dbReference>
<reference evidence="1 2" key="1">
    <citation type="submission" date="2015-07" db="EMBL/GenBank/DDBJ databases">
        <authorList>
            <person name="O'Brien H.E."/>
            <person name="Thakur S."/>
            <person name="Gong Y."/>
            <person name="Wang P.W."/>
            <person name="Guttman D.S."/>
        </authorList>
    </citation>
    <scope>NUCLEOTIDE SEQUENCE [LARGE SCALE GENOMIC DNA]</scope>
    <source>
        <strain evidence="1 2">107</strain>
    </source>
</reference>
<comment type="caution">
    <text evidence="1">The sequence shown here is derived from an EMBL/GenBank/DDBJ whole genome shotgun (WGS) entry which is preliminary data.</text>
</comment>